<dbReference type="EMBL" id="JAIWYP010000010">
    <property type="protein sequence ID" value="KAH3748374.1"/>
    <property type="molecule type" value="Genomic_DNA"/>
</dbReference>
<sequence length="204" mass="22859">MGPVSVDIQLDHAREVFAYFLEFDRKMRSEVNKNLLKLMEYPGDVDVIADWLNNIEAGQEVDNSVSDLAKRVVSPREVWQYVLEQAGFSVAEDSLIIPKSTERVSLLGEFFDAATVVEESLLELVTSLSASNAENMLLVLKSGIQRAPVTDKNIVAEVLSDETSHKMLAHLKYYLDEPGVIVPQAEVSFCIDALYWKVFALYGK</sequence>
<dbReference type="AlphaFoldDB" id="A0A9D4I506"/>
<protein>
    <submittedName>
        <fullName evidence="1">Uncharacterized protein</fullName>
    </submittedName>
</protein>
<organism evidence="1 2">
    <name type="scientific">Dreissena polymorpha</name>
    <name type="common">Zebra mussel</name>
    <name type="synonym">Mytilus polymorpha</name>
    <dbReference type="NCBI Taxonomy" id="45954"/>
    <lineage>
        <taxon>Eukaryota</taxon>
        <taxon>Metazoa</taxon>
        <taxon>Spiralia</taxon>
        <taxon>Lophotrochozoa</taxon>
        <taxon>Mollusca</taxon>
        <taxon>Bivalvia</taxon>
        <taxon>Autobranchia</taxon>
        <taxon>Heteroconchia</taxon>
        <taxon>Euheterodonta</taxon>
        <taxon>Imparidentia</taxon>
        <taxon>Neoheterodontei</taxon>
        <taxon>Myida</taxon>
        <taxon>Dreissenoidea</taxon>
        <taxon>Dreissenidae</taxon>
        <taxon>Dreissena</taxon>
    </lineage>
</organism>
<proteinExistence type="predicted"/>
<evidence type="ECO:0000313" key="1">
    <source>
        <dbReference type="EMBL" id="KAH3748374.1"/>
    </source>
</evidence>
<comment type="caution">
    <text evidence="1">The sequence shown here is derived from an EMBL/GenBank/DDBJ whole genome shotgun (WGS) entry which is preliminary data.</text>
</comment>
<accession>A0A9D4I506</accession>
<dbReference type="Proteomes" id="UP000828390">
    <property type="component" value="Unassembled WGS sequence"/>
</dbReference>
<gene>
    <name evidence="1" type="ORF">DPMN_182819</name>
</gene>
<evidence type="ECO:0000313" key="2">
    <source>
        <dbReference type="Proteomes" id="UP000828390"/>
    </source>
</evidence>
<reference evidence="1" key="2">
    <citation type="submission" date="2020-11" db="EMBL/GenBank/DDBJ databases">
        <authorList>
            <person name="McCartney M.A."/>
            <person name="Auch B."/>
            <person name="Kono T."/>
            <person name="Mallez S."/>
            <person name="Becker A."/>
            <person name="Gohl D.M."/>
            <person name="Silverstein K.A.T."/>
            <person name="Koren S."/>
            <person name="Bechman K.B."/>
            <person name="Herman A."/>
            <person name="Abrahante J.E."/>
            <person name="Garbe J."/>
        </authorList>
    </citation>
    <scope>NUCLEOTIDE SEQUENCE</scope>
    <source>
        <strain evidence="1">Duluth1</strain>
        <tissue evidence="1">Whole animal</tissue>
    </source>
</reference>
<reference evidence="1" key="1">
    <citation type="journal article" date="2019" name="bioRxiv">
        <title>The Genome of the Zebra Mussel, Dreissena polymorpha: A Resource for Invasive Species Research.</title>
        <authorList>
            <person name="McCartney M.A."/>
            <person name="Auch B."/>
            <person name="Kono T."/>
            <person name="Mallez S."/>
            <person name="Zhang Y."/>
            <person name="Obille A."/>
            <person name="Becker A."/>
            <person name="Abrahante J.E."/>
            <person name="Garbe J."/>
            <person name="Badalamenti J.P."/>
            <person name="Herman A."/>
            <person name="Mangelson H."/>
            <person name="Liachko I."/>
            <person name="Sullivan S."/>
            <person name="Sone E.D."/>
            <person name="Koren S."/>
            <person name="Silverstein K.A.T."/>
            <person name="Beckman K.B."/>
            <person name="Gohl D.M."/>
        </authorList>
    </citation>
    <scope>NUCLEOTIDE SEQUENCE</scope>
    <source>
        <strain evidence="1">Duluth1</strain>
        <tissue evidence="1">Whole animal</tissue>
    </source>
</reference>
<keyword evidence="2" id="KW-1185">Reference proteome</keyword>
<name>A0A9D4I506_DREPO</name>